<evidence type="ECO:0000259" key="8">
    <source>
        <dbReference type="PROSITE" id="PS50249"/>
    </source>
</evidence>
<dbReference type="NCBIfam" id="NF000642">
    <property type="entry name" value="PRK00024.1"/>
    <property type="match status" value="1"/>
</dbReference>
<evidence type="ECO:0000256" key="2">
    <source>
        <dbReference type="ARBA" id="ARBA00022670"/>
    </source>
</evidence>
<dbReference type="Gene3D" id="3.40.140.10">
    <property type="entry name" value="Cytidine Deaminase, domain 2"/>
    <property type="match status" value="1"/>
</dbReference>
<dbReference type="SUPFAM" id="SSF47781">
    <property type="entry name" value="RuvA domain 2-like"/>
    <property type="match status" value="1"/>
</dbReference>
<accession>A0ABS0LNW5</accession>
<dbReference type="EMBL" id="JACBXQ010000001">
    <property type="protein sequence ID" value="MBG9985652.1"/>
    <property type="molecule type" value="Genomic_DNA"/>
</dbReference>
<evidence type="ECO:0000256" key="7">
    <source>
        <dbReference type="RuleBase" id="RU003797"/>
    </source>
</evidence>
<evidence type="ECO:0000313" key="9">
    <source>
        <dbReference type="EMBL" id="MBG9985652.1"/>
    </source>
</evidence>
<dbReference type="InterPro" id="IPR037518">
    <property type="entry name" value="MPN"/>
</dbReference>
<keyword evidence="5" id="KW-0862">Zinc</keyword>
<dbReference type="Pfam" id="PF20582">
    <property type="entry name" value="UPF0758_N"/>
    <property type="match status" value="1"/>
</dbReference>
<dbReference type="Pfam" id="PF04002">
    <property type="entry name" value="RadC"/>
    <property type="match status" value="1"/>
</dbReference>
<sequence length="244" mass="27778">MGNYIKGGFLVGKSIVSQFQTIPREELPRERLLQYGEKSLSNQELLAILFRTGSRHESVLELARRFLQKFDHLNAIKRASIEEYQSIQGIGPTKAIELKAAIELGTRISSSTIPRYGQLSSTQQAGAWFVQEMSDLQQEHLMVLFLTSKNEVIRKQTIFMGSVNTSVAHPREIFKEAVKYPTARMLIAHNHPSGNYEPSPADWAFTRRMIACGEMMGIELLDHLIIGENAYYSLREESRIFDEI</sequence>
<dbReference type="InterPro" id="IPR025657">
    <property type="entry name" value="RadC_JAB"/>
</dbReference>
<keyword evidence="3" id="KW-0479">Metal-binding</keyword>
<keyword evidence="4" id="KW-0378">Hydrolase</keyword>
<dbReference type="InterPro" id="IPR020891">
    <property type="entry name" value="UPF0758_CS"/>
</dbReference>
<dbReference type="InterPro" id="IPR010994">
    <property type="entry name" value="RuvA_2-like"/>
</dbReference>
<name>A0ABS0LNW5_9LACT</name>
<evidence type="ECO:0000256" key="6">
    <source>
        <dbReference type="ARBA" id="ARBA00023049"/>
    </source>
</evidence>
<dbReference type="PANTHER" id="PTHR30471">
    <property type="entry name" value="DNA REPAIR PROTEIN RADC"/>
    <property type="match status" value="1"/>
</dbReference>
<dbReference type="InterPro" id="IPR001405">
    <property type="entry name" value="UPF0758"/>
</dbReference>
<dbReference type="Gene3D" id="1.10.150.20">
    <property type="entry name" value="5' to 3' exonuclease, C-terminal subdomain"/>
    <property type="match status" value="1"/>
</dbReference>
<comment type="similarity">
    <text evidence="1 7">Belongs to the UPF0758 family.</text>
</comment>
<keyword evidence="6" id="KW-0482">Metalloprotease</keyword>
<dbReference type="Proteomes" id="UP000721415">
    <property type="component" value="Unassembled WGS sequence"/>
</dbReference>
<dbReference type="PROSITE" id="PS01302">
    <property type="entry name" value="UPF0758"/>
    <property type="match status" value="1"/>
</dbReference>
<evidence type="ECO:0000313" key="10">
    <source>
        <dbReference type="Proteomes" id="UP000721415"/>
    </source>
</evidence>
<dbReference type="InterPro" id="IPR046778">
    <property type="entry name" value="UPF0758_N"/>
</dbReference>
<evidence type="ECO:0000256" key="4">
    <source>
        <dbReference type="ARBA" id="ARBA00022801"/>
    </source>
</evidence>
<comment type="caution">
    <text evidence="9">The sequence shown here is derived from an EMBL/GenBank/DDBJ whole genome shotgun (WGS) entry which is preliminary data.</text>
</comment>
<dbReference type="PROSITE" id="PS50249">
    <property type="entry name" value="MPN"/>
    <property type="match status" value="1"/>
</dbReference>
<dbReference type="PANTHER" id="PTHR30471:SF3">
    <property type="entry name" value="UPF0758 PROTEIN YEES-RELATED"/>
    <property type="match status" value="1"/>
</dbReference>
<organism evidence="9 10">
    <name type="scientific">Facklamia lactis</name>
    <dbReference type="NCBI Taxonomy" id="2749967"/>
    <lineage>
        <taxon>Bacteria</taxon>
        <taxon>Bacillati</taxon>
        <taxon>Bacillota</taxon>
        <taxon>Bacilli</taxon>
        <taxon>Lactobacillales</taxon>
        <taxon>Aerococcaceae</taxon>
        <taxon>Facklamia</taxon>
    </lineage>
</organism>
<gene>
    <name evidence="9" type="primary">radC</name>
    <name evidence="9" type="ORF">HZY91_01950</name>
</gene>
<evidence type="ECO:0000256" key="3">
    <source>
        <dbReference type="ARBA" id="ARBA00022723"/>
    </source>
</evidence>
<evidence type="ECO:0000256" key="1">
    <source>
        <dbReference type="ARBA" id="ARBA00010243"/>
    </source>
</evidence>
<keyword evidence="2" id="KW-0645">Protease</keyword>
<keyword evidence="10" id="KW-1185">Reference proteome</keyword>
<evidence type="ECO:0000256" key="5">
    <source>
        <dbReference type="ARBA" id="ARBA00022833"/>
    </source>
</evidence>
<reference evidence="9 10" key="1">
    <citation type="submission" date="2020-07" db="EMBL/GenBank/DDBJ databases">
        <title>Facklamia lactis sp. nov., isolated from raw milk.</title>
        <authorList>
            <person name="Doll E.V."/>
            <person name="Huptas C."/>
            <person name="Staib L."/>
            <person name="Wenning M."/>
            <person name="Scherer S."/>
        </authorList>
    </citation>
    <scope>NUCLEOTIDE SEQUENCE [LARGE SCALE GENOMIC DNA]</scope>
    <source>
        <strain evidence="9 10">DSM 111018</strain>
    </source>
</reference>
<proteinExistence type="inferred from homology"/>
<protein>
    <submittedName>
        <fullName evidence="9">DNA repair protein RadC</fullName>
    </submittedName>
</protein>
<dbReference type="CDD" id="cd08071">
    <property type="entry name" value="MPN_DUF2466"/>
    <property type="match status" value="1"/>
</dbReference>
<feature type="domain" description="MPN" evidence="8">
    <location>
        <begin position="118"/>
        <end position="240"/>
    </location>
</feature>
<dbReference type="NCBIfam" id="TIGR00608">
    <property type="entry name" value="radc"/>
    <property type="match status" value="1"/>
</dbReference>